<dbReference type="EMBL" id="MT240824">
    <property type="protein sequence ID" value="QSL97692.1"/>
    <property type="molecule type" value="Viral_cRNA"/>
</dbReference>
<accession>A0A899IHW1</accession>
<organism evidence="2">
    <name type="scientific">Menghai virus</name>
    <dbReference type="NCBI Taxonomy" id="1919071"/>
    <lineage>
        <taxon>Viruses</taxon>
        <taxon>Riboviria</taxon>
        <taxon>Orthornavirae</taxon>
        <taxon>Negarnaviricota</taxon>
        <taxon>Haploviricotina</taxon>
        <taxon>Monjiviricetes</taxon>
        <taxon>Mononegavirales</taxon>
        <taxon>Rhabdoviridae</taxon>
        <taxon>Alpharhabdovirinae</taxon>
        <taxon>Almendravirus</taxon>
        <taxon>Almendravirus menghai</taxon>
    </lineage>
</organism>
<proteinExistence type="predicted"/>
<dbReference type="EMBL" id="MT240825">
    <property type="protein sequence ID" value="QSL97698.1"/>
    <property type="molecule type" value="Viral_cRNA"/>
</dbReference>
<reference evidence="2" key="1">
    <citation type="submission" date="2020-03" db="EMBL/GenBank/DDBJ databases">
        <title>Molecular characteristics of Menghai virus from Guangdong, China.</title>
        <authorList>
            <person name="De W."/>
            <person name="Xin Z."/>
            <person name="Qiqi T."/>
        </authorList>
    </citation>
    <scope>NUCLEOTIDE SEQUENCE</scope>
    <source>
        <strain evidence="1">GD18003</strain>
        <strain evidence="2">GD18004</strain>
        <strain evidence="3">GD18005</strain>
    </source>
</reference>
<evidence type="ECO:0000313" key="1">
    <source>
        <dbReference type="EMBL" id="QSL97692.1"/>
    </source>
</evidence>
<dbReference type="EMBL" id="MT240826">
    <property type="protein sequence ID" value="QSL97704.1"/>
    <property type="molecule type" value="Viral_cRNA"/>
</dbReference>
<protein>
    <submittedName>
        <fullName evidence="2">SH protein</fullName>
    </submittedName>
</protein>
<evidence type="ECO:0000313" key="2">
    <source>
        <dbReference type="EMBL" id="QSL97698.1"/>
    </source>
</evidence>
<name>A0A899IHW1_9RHAB</name>
<evidence type="ECO:0000313" key="3">
    <source>
        <dbReference type="EMBL" id="QSL97704.1"/>
    </source>
</evidence>
<sequence>MTKNIKTILSDFILRQKIAKDIGEDKKGFYYSRIDGPIMN</sequence>